<reference evidence="5 6" key="1">
    <citation type="submission" date="2016-07" db="EMBL/GenBank/DDBJ databases">
        <title>Pervasive Adenine N6-methylation of Active Genes in Fungi.</title>
        <authorList>
            <consortium name="DOE Joint Genome Institute"/>
            <person name="Mondo S.J."/>
            <person name="Dannebaum R.O."/>
            <person name="Kuo R.C."/>
            <person name="Labutti K."/>
            <person name="Haridas S."/>
            <person name="Kuo A."/>
            <person name="Salamov A."/>
            <person name="Ahrendt S.R."/>
            <person name="Lipzen A."/>
            <person name="Sullivan W."/>
            <person name="Andreopoulos W.B."/>
            <person name="Clum A."/>
            <person name="Lindquist E."/>
            <person name="Daum C."/>
            <person name="Ramamoorthy G.K."/>
            <person name="Gryganskyi A."/>
            <person name="Culley D."/>
            <person name="Magnuson J.K."/>
            <person name="James T.Y."/>
            <person name="O'Malley M.A."/>
            <person name="Stajich J.E."/>
            <person name="Spatafora J.W."/>
            <person name="Visel A."/>
            <person name="Grigoriev I.V."/>
        </authorList>
    </citation>
    <scope>NUCLEOTIDE SEQUENCE [LARGE SCALE GENOMIC DNA]</scope>
    <source>
        <strain evidence="5 6">JEL800</strain>
    </source>
</reference>
<feature type="compositionally biased region" description="Polar residues" evidence="2">
    <location>
        <begin position="364"/>
        <end position="379"/>
    </location>
</feature>
<proteinExistence type="predicted"/>
<dbReference type="PANTHER" id="PTHR31941:SF1">
    <property type="entry name" value="CYTOSKELETAL SIGNALING PROTEIN SLM1"/>
    <property type="match status" value="1"/>
</dbReference>
<dbReference type="OrthoDB" id="5598057at2759"/>
<keyword evidence="1" id="KW-0597">Phosphoprotein</keyword>
<dbReference type="PANTHER" id="PTHR31941">
    <property type="entry name" value="CYTOSKELETAL SIGNALING PROTEIN SLM1"/>
    <property type="match status" value="1"/>
</dbReference>
<evidence type="ECO:0000259" key="3">
    <source>
        <dbReference type="Pfam" id="PF20399"/>
    </source>
</evidence>
<evidence type="ECO:0000256" key="1">
    <source>
        <dbReference type="ARBA" id="ARBA00022553"/>
    </source>
</evidence>
<comment type="caution">
    <text evidence="5">The sequence shown here is derived from an EMBL/GenBank/DDBJ whole genome shotgun (WGS) entry which is preliminary data.</text>
</comment>
<dbReference type="Pfam" id="PF20399">
    <property type="entry name" value="PH_20"/>
    <property type="match status" value="1"/>
</dbReference>
<evidence type="ECO:0000313" key="5">
    <source>
        <dbReference type="EMBL" id="ORY38858.1"/>
    </source>
</evidence>
<name>A0A1Y2BVP7_9FUNG</name>
<evidence type="ECO:0000259" key="4">
    <source>
        <dbReference type="Pfam" id="PF20400"/>
    </source>
</evidence>
<feature type="domain" description="SLM1/RGC1-like BAR-like" evidence="4">
    <location>
        <begin position="8"/>
        <end position="199"/>
    </location>
</feature>
<protein>
    <recommendedName>
        <fullName evidence="7">PH domain-containing protein</fullName>
    </recommendedName>
</protein>
<dbReference type="Pfam" id="PF20400">
    <property type="entry name" value="BAR_4"/>
    <property type="match status" value="1"/>
</dbReference>
<keyword evidence="6" id="KW-1185">Reference proteome</keyword>
<evidence type="ECO:0000313" key="6">
    <source>
        <dbReference type="Proteomes" id="UP000193642"/>
    </source>
</evidence>
<dbReference type="Gene3D" id="2.30.29.30">
    <property type="entry name" value="Pleckstrin-homology domain (PH domain)/Phosphotyrosine-binding domain (PTB)"/>
    <property type="match status" value="1"/>
</dbReference>
<evidence type="ECO:0000256" key="2">
    <source>
        <dbReference type="SAM" id="MobiDB-lite"/>
    </source>
</evidence>
<gene>
    <name evidence="5" type="ORF">BCR33DRAFT_720520</name>
</gene>
<feature type="domain" description="SLM1/RGC1-like PH" evidence="3">
    <location>
        <begin position="224"/>
        <end position="319"/>
    </location>
</feature>
<dbReference type="STRING" id="329046.A0A1Y2BVP7"/>
<dbReference type="InterPro" id="IPR046869">
    <property type="entry name" value="SLM1/RGC1-like_PH"/>
</dbReference>
<dbReference type="AlphaFoldDB" id="A0A1Y2BVP7"/>
<dbReference type="EMBL" id="MCGO01000042">
    <property type="protein sequence ID" value="ORY38858.1"/>
    <property type="molecule type" value="Genomic_DNA"/>
</dbReference>
<dbReference type="InterPro" id="IPR046868">
    <property type="entry name" value="BAR_4"/>
</dbReference>
<organism evidence="5 6">
    <name type="scientific">Rhizoclosmatium globosum</name>
    <dbReference type="NCBI Taxonomy" id="329046"/>
    <lineage>
        <taxon>Eukaryota</taxon>
        <taxon>Fungi</taxon>
        <taxon>Fungi incertae sedis</taxon>
        <taxon>Chytridiomycota</taxon>
        <taxon>Chytridiomycota incertae sedis</taxon>
        <taxon>Chytridiomycetes</taxon>
        <taxon>Chytridiales</taxon>
        <taxon>Chytriomycetaceae</taxon>
        <taxon>Rhizoclosmatium</taxon>
    </lineage>
</organism>
<dbReference type="InterPro" id="IPR011993">
    <property type="entry name" value="PH-like_dom_sf"/>
</dbReference>
<evidence type="ECO:0008006" key="7">
    <source>
        <dbReference type="Google" id="ProtNLM"/>
    </source>
</evidence>
<sequence>MQKFVKDLIESQNRRAGEHAANATFIENETLPNLRDLFKEIVSKSMDTDKEWVELDKLLANNRETYIKLTRALRHSIERQKILLSADPDSPINKSKLAHIPKDVPRDPWIANLVPFSIQRFIHTLREEFPKTLEQLVNQQSRILVFEKVVIQLLKPTLNAYFSRRLSKGVAPTDPGFVLLRSLEALDPDKDWELFLQRNKTTLVDPASLENGVAAAVVGREVKYEGMDHSRCQFVKEGTLLRNVPGILRSKGYKSSHFVLTVSHFIHGFAEEKKETSIEVGSKIDVGHFSLGDPEISLYLPDSVTTLANGKEGKEFTIKSSSKGMFGEKLTIKSDTEDNTIFWHDLITSLAVTPAAITDPSPRASISSEPGVTTPSEQTESALIFDSSVHKFNNESNSLRFAGRSFHDQADYDDSDDDLHPSVANAFESSITSKETSAAGAMDSWNQFKTPSTSAAAALENAWDDVNPSWG</sequence>
<feature type="region of interest" description="Disordered" evidence="2">
    <location>
        <begin position="359"/>
        <end position="379"/>
    </location>
</feature>
<dbReference type="Proteomes" id="UP000193642">
    <property type="component" value="Unassembled WGS sequence"/>
</dbReference>
<accession>A0A1Y2BVP7</accession>